<reference evidence="3" key="1">
    <citation type="journal article" date="2019" name="Int. J. Syst. Evol. Microbiol.">
        <title>The Global Catalogue of Microorganisms (GCM) 10K type strain sequencing project: providing services to taxonomists for standard genome sequencing and annotation.</title>
        <authorList>
            <consortium name="The Broad Institute Genomics Platform"/>
            <consortium name="The Broad Institute Genome Sequencing Center for Infectious Disease"/>
            <person name="Wu L."/>
            <person name="Ma J."/>
        </authorList>
    </citation>
    <scope>NUCLEOTIDE SEQUENCE [LARGE SCALE GENOMIC DNA]</scope>
    <source>
        <strain evidence="3">KCTC 42087</strain>
    </source>
</reference>
<protein>
    <submittedName>
        <fullName evidence="2">Uncharacterized protein</fullName>
    </submittedName>
</protein>
<proteinExistence type="predicted"/>
<keyword evidence="3" id="KW-1185">Reference proteome</keyword>
<accession>A0ABW1A6W9</accession>
<comment type="caution">
    <text evidence="2">The sequence shown here is derived from an EMBL/GenBank/DDBJ whole genome shotgun (WGS) entry which is preliminary data.</text>
</comment>
<keyword evidence="1" id="KW-0812">Transmembrane</keyword>
<dbReference type="RefSeq" id="WP_378286116.1">
    <property type="nucleotide sequence ID" value="NZ_JBHSON010000053.1"/>
</dbReference>
<dbReference type="EMBL" id="JBHSON010000053">
    <property type="protein sequence ID" value="MFC5750377.1"/>
    <property type="molecule type" value="Genomic_DNA"/>
</dbReference>
<name>A0ABW1A6W9_9ACTN</name>
<evidence type="ECO:0000313" key="3">
    <source>
        <dbReference type="Proteomes" id="UP001596074"/>
    </source>
</evidence>
<sequence>MTSLVLGLLSVPTLLICGLGILLALAGLVVGIIALVQARSRASAAWAPPDAWPPPATGPGAPGRRGVIVMAVVGIAASVATLGLTAWLVIKVAGCGNPARYPDDAARQRCVEREFPFTRAATDPAAP</sequence>
<feature type="transmembrane region" description="Helical" evidence="1">
    <location>
        <begin position="67"/>
        <end position="90"/>
    </location>
</feature>
<evidence type="ECO:0000313" key="2">
    <source>
        <dbReference type="EMBL" id="MFC5750377.1"/>
    </source>
</evidence>
<gene>
    <name evidence="2" type="ORF">ACFPZN_32530</name>
</gene>
<feature type="transmembrane region" description="Helical" evidence="1">
    <location>
        <begin position="12"/>
        <end position="36"/>
    </location>
</feature>
<keyword evidence="1" id="KW-0472">Membrane</keyword>
<keyword evidence="1" id="KW-1133">Transmembrane helix</keyword>
<dbReference type="Proteomes" id="UP001596074">
    <property type="component" value="Unassembled WGS sequence"/>
</dbReference>
<evidence type="ECO:0000256" key="1">
    <source>
        <dbReference type="SAM" id="Phobius"/>
    </source>
</evidence>
<organism evidence="2 3">
    <name type="scientific">Actinomadura rugatobispora</name>
    <dbReference type="NCBI Taxonomy" id="1994"/>
    <lineage>
        <taxon>Bacteria</taxon>
        <taxon>Bacillati</taxon>
        <taxon>Actinomycetota</taxon>
        <taxon>Actinomycetes</taxon>
        <taxon>Streptosporangiales</taxon>
        <taxon>Thermomonosporaceae</taxon>
        <taxon>Actinomadura</taxon>
    </lineage>
</organism>